<dbReference type="GO" id="GO:0000349">
    <property type="term" value="P:generation of catalytic spliceosome for first transesterification step"/>
    <property type="evidence" value="ECO:0007669"/>
    <property type="project" value="UniProtKB-UniRule"/>
</dbReference>
<keyword evidence="11" id="KW-1185">Reference proteome</keyword>
<dbReference type="OrthoDB" id="674963at2759"/>
<proteinExistence type="inferred from homology"/>
<evidence type="ECO:0000313" key="11">
    <source>
        <dbReference type="Proteomes" id="UP000053660"/>
    </source>
</evidence>
<dbReference type="EMBL" id="KN551883">
    <property type="protein sequence ID" value="KHJ91673.1"/>
    <property type="molecule type" value="Genomic_DNA"/>
</dbReference>
<comment type="subcellular location">
    <subcellularLocation>
        <location evidence="1 8">Nucleus</location>
    </subcellularLocation>
</comment>
<evidence type="ECO:0000256" key="7">
    <source>
        <dbReference type="ARBA" id="ARBA00023242"/>
    </source>
</evidence>
<evidence type="ECO:0000256" key="8">
    <source>
        <dbReference type="HAMAP-Rule" id="MF_03226"/>
    </source>
</evidence>
<feature type="region of interest" description="Disordered" evidence="9">
    <location>
        <begin position="292"/>
        <end position="338"/>
    </location>
</feature>
<protein>
    <recommendedName>
        <fullName evidence="8">Splicing factor YJU2</fullName>
    </recommendedName>
</protein>
<organism evidence="10 11">
    <name type="scientific">Oesophagostomum dentatum</name>
    <name type="common">Nodular worm</name>
    <dbReference type="NCBI Taxonomy" id="61180"/>
    <lineage>
        <taxon>Eukaryota</taxon>
        <taxon>Metazoa</taxon>
        <taxon>Ecdysozoa</taxon>
        <taxon>Nematoda</taxon>
        <taxon>Chromadorea</taxon>
        <taxon>Rhabditida</taxon>
        <taxon>Rhabditina</taxon>
        <taxon>Rhabditomorpha</taxon>
        <taxon>Strongyloidea</taxon>
        <taxon>Strongylidae</taxon>
        <taxon>Oesophagostomum</taxon>
    </lineage>
</organism>
<feature type="binding site" evidence="8">
    <location>
        <position position="85"/>
    </location>
    <ligand>
        <name>Zn(2+)</name>
        <dbReference type="ChEBI" id="CHEBI:29105"/>
    </ligand>
</feature>
<comment type="subunit">
    <text evidence="8">Component of the spliceosome. Present in the activated B complex, the catalytically activated B* complex which catalyzes the branching, the catalytic step 1 C complex catalyzing the exon ligation, and the postcatalytic P complex containing the ligated exons (mRNA) and the excised lariat intron.</text>
</comment>
<dbReference type="InterPro" id="IPR007590">
    <property type="entry name" value="Saf4/Yju2"/>
</dbReference>
<evidence type="ECO:0000256" key="9">
    <source>
        <dbReference type="SAM" id="MobiDB-lite"/>
    </source>
</evidence>
<name>A0A0B1T2D2_OESDE</name>
<dbReference type="GO" id="GO:0046872">
    <property type="term" value="F:metal ion binding"/>
    <property type="evidence" value="ECO:0007669"/>
    <property type="project" value="UniProtKB-KW"/>
</dbReference>
<dbReference type="Pfam" id="PF04502">
    <property type="entry name" value="Saf4_Yju2"/>
    <property type="match status" value="1"/>
</dbReference>
<keyword evidence="6" id="KW-0508">mRNA splicing</keyword>
<evidence type="ECO:0000256" key="6">
    <source>
        <dbReference type="ARBA" id="ARBA00023187"/>
    </source>
</evidence>
<dbReference type="PANTHER" id="PTHR12111">
    <property type="entry name" value="SPLICING FACTOR YJU2"/>
    <property type="match status" value="1"/>
</dbReference>
<evidence type="ECO:0000256" key="2">
    <source>
        <dbReference type="ARBA" id="ARBA00022664"/>
    </source>
</evidence>
<feature type="compositionally biased region" description="Basic and acidic residues" evidence="9">
    <location>
        <begin position="293"/>
        <end position="303"/>
    </location>
</feature>
<dbReference type="GO" id="GO:0071006">
    <property type="term" value="C:U2-type catalytic step 1 spliceosome"/>
    <property type="evidence" value="ECO:0007669"/>
    <property type="project" value="UniProtKB-UniRule"/>
</dbReference>
<evidence type="ECO:0000313" key="10">
    <source>
        <dbReference type="EMBL" id="KHJ91673.1"/>
    </source>
</evidence>
<keyword evidence="2" id="KW-0507">mRNA processing</keyword>
<keyword evidence="5 8" id="KW-0862">Zinc</keyword>
<dbReference type="InterPro" id="IPR043701">
    <property type="entry name" value="Yju2"/>
</dbReference>
<gene>
    <name evidence="10" type="ORF">OESDEN_08455</name>
</gene>
<comment type="function">
    <text evidence="8">Part of the spliceosome which catalyzes two sequential transesterification reactions, first the excision of the non-coding intron from pre-mRNA and then the ligation of the coding exons to form the mature mRNA. Plays a role in stabilizing the structure of the spliceosome catalytic core and docking of the branch helix into the active site, producing 5'-exon and lariat intron-3'-intermediates.</text>
</comment>
<feature type="binding site" evidence="8">
    <location>
        <position position="48"/>
    </location>
    <ligand>
        <name>Zn(2+)</name>
        <dbReference type="ChEBI" id="CHEBI:29105"/>
    </ligand>
</feature>
<evidence type="ECO:0000256" key="3">
    <source>
        <dbReference type="ARBA" id="ARBA00022723"/>
    </source>
</evidence>
<dbReference type="PANTHER" id="PTHR12111:SF1">
    <property type="entry name" value="SPLICING FACTOR YJU2"/>
    <property type="match status" value="1"/>
</dbReference>
<evidence type="ECO:0000256" key="4">
    <source>
        <dbReference type="ARBA" id="ARBA00022728"/>
    </source>
</evidence>
<keyword evidence="4 8" id="KW-0747">Spliceosome</keyword>
<reference evidence="10 11" key="1">
    <citation type="submission" date="2014-03" db="EMBL/GenBank/DDBJ databases">
        <title>Draft genome of the hookworm Oesophagostomum dentatum.</title>
        <authorList>
            <person name="Mitreva M."/>
        </authorList>
    </citation>
    <scope>NUCLEOTIDE SEQUENCE [LARGE SCALE GENOMIC DNA]</scope>
    <source>
        <strain evidence="10 11">OD-Hann</strain>
    </source>
</reference>
<keyword evidence="3 8" id="KW-0479">Metal-binding</keyword>
<evidence type="ECO:0000256" key="1">
    <source>
        <dbReference type="ARBA" id="ARBA00004123"/>
    </source>
</evidence>
<feature type="compositionally biased region" description="Low complexity" evidence="9">
    <location>
        <begin position="313"/>
        <end position="338"/>
    </location>
</feature>
<dbReference type="Proteomes" id="UP000053660">
    <property type="component" value="Unassembled WGS sequence"/>
</dbReference>
<dbReference type="HAMAP" id="MF_03226">
    <property type="entry name" value="YJU2"/>
    <property type="match status" value="1"/>
</dbReference>
<evidence type="ECO:0000256" key="5">
    <source>
        <dbReference type="ARBA" id="ARBA00022833"/>
    </source>
</evidence>
<dbReference type="AlphaFoldDB" id="A0A0B1T2D2"/>
<feature type="binding site" evidence="8">
    <location>
        <position position="45"/>
    </location>
    <ligand>
        <name>Zn(2+)</name>
        <dbReference type="ChEBI" id="CHEBI:29105"/>
    </ligand>
</feature>
<accession>A0A0B1T2D2</accession>
<feature type="binding site" evidence="8">
    <location>
        <position position="82"/>
    </location>
    <ligand>
        <name>Zn(2+)</name>
        <dbReference type="ChEBI" id="CHEBI:29105"/>
    </ligand>
</feature>
<sequence length="338" mass="38743">MTGTERKVFQKYYPPDYDPTKLPRAKGTRARQFVQRVMTPFNMQCNTCHEYIYKGKKFNMKRETVEGEDYLGLRLFRFYFKCPNCLAEITFKTDLENCDYQNEHGATRLFEAIKLYQDAEKAKEAQEEEDKKDPMKMLEKRTMMSRAEMEAMGISFTFILSRSAVLEVLLFSGNLEDLQEISRHKESVDVEEFLEATKPELSVAEQIKLQEEEDEALIRNIYGKTADGKIMKRLDDDEEEQVPCSSTMIKTEELHEMKPVDLKPTFAKDVPKRPNDQKTLLSKLVVVKKKKIEVKEEPADDHSPPPQPPPPSTSTAPVTKPSNGLLGLSAYGSGSDSD</sequence>
<keyword evidence="7 8" id="KW-0539">Nucleus</keyword>
<comment type="similarity">
    <text evidence="8">Belongs to the CWC16 family. YJU2 subfamily.</text>
</comment>